<reference evidence="1" key="1">
    <citation type="submission" date="2018-11" db="EMBL/GenBank/DDBJ databases">
        <authorList>
            <consortium name="Pathogen Informatics"/>
        </authorList>
    </citation>
    <scope>NUCLEOTIDE SEQUENCE</scope>
</reference>
<dbReference type="Proteomes" id="UP000784294">
    <property type="component" value="Unassembled WGS sequence"/>
</dbReference>
<dbReference type="EMBL" id="CAAALY010050739">
    <property type="protein sequence ID" value="VEL21329.1"/>
    <property type="molecule type" value="Genomic_DNA"/>
</dbReference>
<proteinExistence type="predicted"/>
<sequence length="122" mass="14495">MHKSSNLIMEIVFELQSDKEYYSNVSNTLLYNYVHMHKYLPVCLSEIRMQYLNTDDMEDMIDRIVEIEQNLIGIVARADAVLYRLEYIEVVRRDHRSRMVPLIEGLSQVSHSIIFVNVSVWR</sequence>
<name>A0A3S5FDV5_9PLAT</name>
<gene>
    <name evidence="1" type="ORF">PXEA_LOCUS14769</name>
</gene>
<comment type="caution">
    <text evidence="1">The sequence shown here is derived from an EMBL/GenBank/DDBJ whole genome shotgun (WGS) entry which is preliminary data.</text>
</comment>
<dbReference type="AlphaFoldDB" id="A0A3S5FDV5"/>
<evidence type="ECO:0000313" key="2">
    <source>
        <dbReference type="Proteomes" id="UP000784294"/>
    </source>
</evidence>
<organism evidence="1 2">
    <name type="scientific">Protopolystoma xenopodis</name>
    <dbReference type="NCBI Taxonomy" id="117903"/>
    <lineage>
        <taxon>Eukaryota</taxon>
        <taxon>Metazoa</taxon>
        <taxon>Spiralia</taxon>
        <taxon>Lophotrochozoa</taxon>
        <taxon>Platyhelminthes</taxon>
        <taxon>Monogenea</taxon>
        <taxon>Polyopisthocotylea</taxon>
        <taxon>Polystomatidea</taxon>
        <taxon>Polystomatidae</taxon>
        <taxon>Protopolystoma</taxon>
    </lineage>
</organism>
<accession>A0A3S5FDV5</accession>
<protein>
    <submittedName>
        <fullName evidence="1">Uncharacterized protein</fullName>
    </submittedName>
</protein>
<keyword evidence="2" id="KW-1185">Reference proteome</keyword>
<evidence type="ECO:0000313" key="1">
    <source>
        <dbReference type="EMBL" id="VEL21329.1"/>
    </source>
</evidence>
<dbReference type="Gene3D" id="1.20.5.340">
    <property type="match status" value="1"/>
</dbReference>